<evidence type="ECO:0000313" key="3">
    <source>
        <dbReference type="EMBL" id="GGB49093.1"/>
    </source>
</evidence>
<organism evidence="3 4">
    <name type="scientific">Oceanisphaera marina</name>
    <dbReference type="NCBI Taxonomy" id="2017550"/>
    <lineage>
        <taxon>Bacteria</taxon>
        <taxon>Pseudomonadati</taxon>
        <taxon>Pseudomonadota</taxon>
        <taxon>Gammaproteobacteria</taxon>
        <taxon>Aeromonadales</taxon>
        <taxon>Aeromonadaceae</taxon>
        <taxon>Oceanisphaera</taxon>
    </lineage>
</organism>
<feature type="chain" id="PRO_5046927547" description="Late embryogenesis abundant protein" evidence="2">
    <location>
        <begin position="21"/>
        <end position="114"/>
    </location>
</feature>
<dbReference type="PROSITE" id="PS51257">
    <property type="entry name" value="PROKAR_LIPOPROTEIN"/>
    <property type="match status" value="1"/>
</dbReference>
<evidence type="ECO:0000313" key="4">
    <source>
        <dbReference type="Proteomes" id="UP000646152"/>
    </source>
</evidence>
<evidence type="ECO:0008006" key="5">
    <source>
        <dbReference type="Google" id="ProtNLM"/>
    </source>
</evidence>
<evidence type="ECO:0000256" key="2">
    <source>
        <dbReference type="SAM" id="SignalP"/>
    </source>
</evidence>
<name>A0ABQ1IQZ0_9GAMM</name>
<gene>
    <name evidence="3" type="ORF">GCM10011502_22960</name>
</gene>
<comment type="caution">
    <text evidence="3">The sequence shown here is derived from an EMBL/GenBank/DDBJ whole genome shotgun (WGS) entry which is preliminary data.</text>
</comment>
<keyword evidence="2" id="KW-0732">Signal</keyword>
<dbReference type="RefSeq" id="WP_188630269.1">
    <property type="nucleotide sequence ID" value="NZ_BMKE01000019.1"/>
</dbReference>
<dbReference type="Gene3D" id="1.20.120.20">
    <property type="entry name" value="Apolipoprotein"/>
    <property type="match status" value="1"/>
</dbReference>
<dbReference type="EMBL" id="BMKE01000019">
    <property type="protein sequence ID" value="GGB49093.1"/>
    <property type="molecule type" value="Genomic_DNA"/>
</dbReference>
<evidence type="ECO:0000256" key="1">
    <source>
        <dbReference type="SAM" id="MobiDB-lite"/>
    </source>
</evidence>
<feature type="signal peptide" evidence="2">
    <location>
        <begin position="1"/>
        <end position="20"/>
    </location>
</feature>
<dbReference type="Proteomes" id="UP000646152">
    <property type="component" value="Unassembled WGS sequence"/>
</dbReference>
<protein>
    <recommendedName>
        <fullName evidence="5">Late embryogenesis abundant protein</fullName>
    </recommendedName>
</protein>
<accession>A0ABQ1IQZ0</accession>
<proteinExistence type="predicted"/>
<reference evidence="4" key="1">
    <citation type="journal article" date="2019" name="Int. J. Syst. Evol. Microbiol.">
        <title>The Global Catalogue of Microorganisms (GCM) 10K type strain sequencing project: providing services to taxonomists for standard genome sequencing and annotation.</title>
        <authorList>
            <consortium name="The Broad Institute Genomics Platform"/>
            <consortium name="The Broad Institute Genome Sequencing Center for Infectious Disease"/>
            <person name="Wu L."/>
            <person name="Ma J."/>
        </authorList>
    </citation>
    <scope>NUCLEOTIDE SEQUENCE [LARGE SCALE GENOMIC DNA]</scope>
    <source>
        <strain evidence="4">CGMCC 1.15923</strain>
    </source>
</reference>
<feature type="region of interest" description="Disordered" evidence="1">
    <location>
        <begin position="24"/>
        <end position="114"/>
    </location>
</feature>
<keyword evidence="4" id="KW-1185">Reference proteome</keyword>
<feature type="compositionally biased region" description="Basic and acidic residues" evidence="1">
    <location>
        <begin position="45"/>
        <end position="70"/>
    </location>
</feature>
<feature type="compositionally biased region" description="Basic and acidic residues" evidence="1">
    <location>
        <begin position="77"/>
        <end position="107"/>
    </location>
</feature>
<sequence>MKKTWINVLLLASVTAFGLAACDNKGPAEQAGENLDESIEQVQEQSREAADDTKEALGLEEKGTMEKMGESLDETAQDIKEGTSEQVDKATKAMDDAADAADRKIDELMAEDNQ</sequence>